<dbReference type="InterPro" id="IPR012337">
    <property type="entry name" value="RNaseH-like_sf"/>
</dbReference>
<dbReference type="Pfam" id="PF17921">
    <property type="entry name" value="Integrase_H2C2"/>
    <property type="match status" value="1"/>
</dbReference>
<dbReference type="Pfam" id="PF00665">
    <property type="entry name" value="rve"/>
    <property type="match status" value="1"/>
</dbReference>
<feature type="region of interest" description="Disordered" evidence="1">
    <location>
        <begin position="326"/>
        <end position="348"/>
    </location>
</feature>
<dbReference type="Proteomes" id="UP000603453">
    <property type="component" value="Unassembled WGS sequence"/>
</dbReference>
<dbReference type="InterPro" id="IPR050951">
    <property type="entry name" value="Retrovirus_Pol_polyprotein"/>
</dbReference>
<evidence type="ECO:0000313" key="4">
    <source>
        <dbReference type="Proteomes" id="UP000603453"/>
    </source>
</evidence>
<sequence>MEYPTYIAITQLKTHKTYPLDSTEEFKIKLKETAAKYKLINGILFTRVVDEEKEECLEVLHEGNIEEVIKMVHSEGHFGINNTWYRVKSRYFSPTRLFERIKEIVKNCDVCQYRKKKPARRTVYGKPILTPSTPFYMVGCDAVGPVIESKRGNRMILVAVDYLTRWPIAKAVKRIDEETTLDFLVTEILQDHGVPNFLLTDRGSNFVARYVKAFLKQVNCRHLTTSAFRPQTNGLVERTNQSLVQAIAKITKDKQENVEDWDLSIPGALLALRSMKSESTGYTPGFLLYGHELRTPSLWVAPREDYVEGEYQEEVNKRVEYVVSQLKESRKKAREESNEKKKKQKERYDVSVQHKKRYEIGEQVLMKDQYPDNKFADRWIGPMTVKKVNNSGTYHLVGPNARRLEGSINSDQLIPYHCKNAMIPDVQKKLNEQLFKSWIERKGARSDRENLTSGRGA</sequence>
<reference evidence="3" key="1">
    <citation type="submission" date="2020-12" db="EMBL/GenBank/DDBJ databases">
        <title>Metabolic potential, ecology and presence of endohyphal bacteria is reflected in genomic diversity of Mucoromycotina.</title>
        <authorList>
            <person name="Muszewska A."/>
            <person name="Okrasinska A."/>
            <person name="Steczkiewicz K."/>
            <person name="Drgas O."/>
            <person name="Orlowska M."/>
            <person name="Perlinska-Lenart U."/>
            <person name="Aleksandrzak-Piekarczyk T."/>
            <person name="Szatraj K."/>
            <person name="Zielenkiewicz U."/>
            <person name="Pilsyk S."/>
            <person name="Malc E."/>
            <person name="Mieczkowski P."/>
            <person name="Kruszewska J.S."/>
            <person name="Biernat P."/>
            <person name="Pawlowska J."/>
        </authorList>
    </citation>
    <scope>NUCLEOTIDE SEQUENCE</scope>
    <source>
        <strain evidence="3">WA0000017839</strain>
    </source>
</reference>
<dbReference type="AlphaFoldDB" id="A0A8H7QP84"/>
<dbReference type="EMBL" id="JAEPRD010000174">
    <property type="protein sequence ID" value="KAG2195270.1"/>
    <property type="molecule type" value="Genomic_DNA"/>
</dbReference>
<dbReference type="InterPro" id="IPR041588">
    <property type="entry name" value="Integrase_H2C2"/>
</dbReference>
<dbReference type="PANTHER" id="PTHR37984">
    <property type="entry name" value="PROTEIN CBG26694"/>
    <property type="match status" value="1"/>
</dbReference>
<dbReference type="GO" id="GO:0005634">
    <property type="term" value="C:nucleus"/>
    <property type="evidence" value="ECO:0007669"/>
    <property type="project" value="UniProtKB-ARBA"/>
</dbReference>
<dbReference type="SUPFAM" id="SSF53098">
    <property type="entry name" value="Ribonuclease H-like"/>
    <property type="match status" value="1"/>
</dbReference>
<dbReference type="FunFam" id="3.30.420.10:FF:000032">
    <property type="entry name" value="Retrovirus-related Pol polyprotein from transposon 297-like Protein"/>
    <property type="match status" value="1"/>
</dbReference>
<dbReference type="PROSITE" id="PS50994">
    <property type="entry name" value="INTEGRASE"/>
    <property type="match status" value="1"/>
</dbReference>
<proteinExistence type="predicted"/>
<name>A0A8H7QP84_9FUNG</name>
<dbReference type="InterPro" id="IPR001584">
    <property type="entry name" value="Integrase_cat-core"/>
</dbReference>
<comment type="caution">
    <text evidence="3">The sequence shown here is derived from an EMBL/GenBank/DDBJ whole genome shotgun (WGS) entry which is preliminary data.</text>
</comment>
<feature type="domain" description="Integrase catalytic" evidence="2">
    <location>
        <begin position="130"/>
        <end position="292"/>
    </location>
</feature>
<dbReference type="OrthoDB" id="5592268at2759"/>
<accession>A0A8H7QP84</accession>
<dbReference type="Gene3D" id="3.30.420.10">
    <property type="entry name" value="Ribonuclease H-like superfamily/Ribonuclease H"/>
    <property type="match status" value="1"/>
</dbReference>
<evidence type="ECO:0000256" key="1">
    <source>
        <dbReference type="SAM" id="MobiDB-lite"/>
    </source>
</evidence>
<evidence type="ECO:0000259" key="2">
    <source>
        <dbReference type="PROSITE" id="PS50994"/>
    </source>
</evidence>
<protein>
    <recommendedName>
        <fullName evidence="2">Integrase catalytic domain-containing protein</fullName>
    </recommendedName>
</protein>
<gene>
    <name evidence="3" type="ORF">INT47_005045</name>
</gene>
<organism evidence="3 4">
    <name type="scientific">Mucor saturninus</name>
    <dbReference type="NCBI Taxonomy" id="64648"/>
    <lineage>
        <taxon>Eukaryota</taxon>
        <taxon>Fungi</taxon>
        <taxon>Fungi incertae sedis</taxon>
        <taxon>Mucoromycota</taxon>
        <taxon>Mucoromycotina</taxon>
        <taxon>Mucoromycetes</taxon>
        <taxon>Mucorales</taxon>
        <taxon>Mucorineae</taxon>
        <taxon>Mucoraceae</taxon>
        <taxon>Mucor</taxon>
    </lineage>
</organism>
<evidence type="ECO:0000313" key="3">
    <source>
        <dbReference type="EMBL" id="KAG2195270.1"/>
    </source>
</evidence>
<dbReference type="PANTHER" id="PTHR37984:SF5">
    <property type="entry name" value="PROTEIN NYNRIN-LIKE"/>
    <property type="match status" value="1"/>
</dbReference>
<dbReference type="GO" id="GO:0015074">
    <property type="term" value="P:DNA integration"/>
    <property type="evidence" value="ECO:0007669"/>
    <property type="project" value="InterPro"/>
</dbReference>
<dbReference type="GO" id="GO:0003676">
    <property type="term" value="F:nucleic acid binding"/>
    <property type="evidence" value="ECO:0007669"/>
    <property type="project" value="InterPro"/>
</dbReference>
<dbReference type="InterPro" id="IPR036397">
    <property type="entry name" value="RNaseH_sf"/>
</dbReference>
<keyword evidence="4" id="KW-1185">Reference proteome</keyword>
<dbReference type="Gene3D" id="1.10.340.70">
    <property type="match status" value="1"/>
</dbReference>